<evidence type="ECO:0000256" key="1">
    <source>
        <dbReference type="SAM" id="MobiDB-lite"/>
    </source>
</evidence>
<dbReference type="OrthoDB" id="3066634at2759"/>
<sequence>MSSVLINSSLEKVPTLTGENYSQWQGAMSMLFRITNSLEVVTGGSIKPTVAARGEEQEAFGARQAEWISKNSQALGFIWAKKILGAQRDLTRMGHKIEDYLVKDSIIRNLDSSFDVVRTSILTQPSEPDLTTVLSILQSSSAAMGIDSVKMEETEAALAVRSGGRSRKDKGKSSGSHRHCYRDTSSGSGSDSDAEGHGGVKDDKGCTGHQASRCMKEMLQKVKDWIMKQVDRAHLVEEDYAYGVVLDPPESPYYSSSDIDTTGCRFTIEEAY</sequence>
<protein>
    <recommendedName>
        <fullName evidence="4">Retrotransposon Copia-like N-terminal domain-containing protein</fullName>
    </recommendedName>
</protein>
<proteinExistence type="predicted"/>
<name>A0A5C3MJ73_9AGAM</name>
<gene>
    <name evidence="2" type="ORF">OE88DRAFT_1649250</name>
</gene>
<evidence type="ECO:0000313" key="3">
    <source>
        <dbReference type="Proteomes" id="UP000305948"/>
    </source>
</evidence>
<reference evidence="2 3" key="1">
    <citation type="journal article" date="2019" name="Nat. Ecol. Evol.">
        <title>Megaphylogeny resolves global patterns of mushroom evolution.</title>
        <authorList>
            <person name="Varga T."/>
            <person name="Krizsan K."/>
            <person name="Foldi C."/>
            <person name="Dima B."/>
            <person name="Sanchez-Garcia M."/>
            <person name="Sanchez-Ramirez S."/>
            <person name="Szollosi G.J."/>
            <person name="Szarkandi J.G."/>
            <person name="Papp V."/>
            <person name="Albert L."/>
            <person name="Andreopoulos W."/>
            <person name="Angelini C."/>
            <person name="Antonin V."/>
            <person name="Barry K.W."/>
            <person name="Bougher N.L."/>
            <person name="Buchanan P."/>
            <person name="Buyck B."/>
            <person name="Bense V."/>
            <person name="Catcheside P."/>
            <person name="Chovatia M."/>
            <person name="Cooper J."/>
            <person name="Damon W."/>
            <person name="Desjardin D."/>
            <person name="Finy P."/>
            <person name="Geml J."/>
            <person name="Haridas S."/>
            <person name="Hughes K."/>
            <person name="Justo A."/>
            <person name="Karasinski D."/>
            <person name="Kautmanova I."/>
            <person name="Kiss B."/>
            <person name="Kocsube S."/>
            <person name="Kotiranta H."/>
            <person name="LaButti K.M."/>
            <person name="Lechner B.E."/>
            <person name="Liimatainen K."/>
            <person name="Lipzen A."/>
            <person name="Lukacs Z."/>
            <person name="Mihaltcheva S."/>
            <person name="Morgado L.N."/>
            <person name="Niskanen T."/>
            <person name="Noordeloos M.E."/>
            <person name="Ohm R.A."/>
            <person name="Ortiz-Santana B."/>
            <person name="Ovrebo C."/>
            <person name="Racz N."/>
            <person name="Riley R."/>
            <person name="Savchenko A."/>
            <person name="Shiryaev A."/>
            <person name="Soop K."/>
            <person name="Spirin V."/>
            <person name="Szebenyi C."/>
            <person name="Tomsovsky M."/>
            <person name="Tulloss R.E."/>
            <person name="Uehling J."/>
            <person name="Grigoriev I.V."/>
            <person name="Vagvolgyi C."/>
            <person name="Papp T."/>
            <person name="Martin F.M."/>
            <person name="Miettinen O."/>
            <person name="Hibbett D.S."/>
            <person name="Nagy L.G."/>
        </authorList>
    </citation>
    <scope>NUCLEOTIDE SEQUENCE [LARGE SCALE GENOMIC DNA]</scope>
    <source>
        <strain evidence="2 3">OMC1185</strain>
    </source>
</reference>
<evidence type="ECO:0008006" key="4">
    <source>
        <dbReference type="Google" id="ProtNLM"/>
    </source>
</evidence>
<dbReference type="EMBL" id="ML213542">
    <property type="protein sequence ID" value="TFK45462.1"/>
    <property type="molecule type" value="Genomic_DNA"/>
</dbReference>
<feature type="region of interest" description="Disordered" evidence="1">
    <location>
        <begin position="158"/>
        <end position="207"/>
    </location>
</feature>
<feature type="compositionally biased region" description="Basic and acidic residues" evidence="1">
    <location>
        <begin position="194"/>
        <end position="206"/>
    </location>
</feature>
<dbReference type="Proteomes" id="UP000305948">
    <property type="component" value="Unassembled WGS sequence"/>
</dbReference>
<accession>A0A5C3MJ73</accession>
<organism evidence="2 3">
    <name type="scientific">Heliocybe sulcata</name>
    <dbReference type="NCBI Taxonomy" id="5364"/>
    <lineage>
        <taxon>Eukaryota</taxon>
        <taxon>Fungi</taxon>
        <taxon>Dikarya</taxon>
        <taxon>Basidiomycota</taxon>
        <taxon>Agaricomycotina</taxon>
        <taxon>Agaricomycetes</taxon>
        <taxon>Gloeophyllales</taxon>
        <taxon>Gloeophyllaceae</taxon>
        <taxon>Heliocybe</taxon>
    </lineage>
</organism>
<feature type="compositionally biased region" description="Basic residues" evidence="1">
    <location>
        <begin position="164"/>
        <end position="180"/>
    </location>
</feature>
<keyword evidence="3" id="KW-1185">Reference proteome</keyword>
<evidence type="ECO:0000313" key="2">
    <source>
        <dbReference type="EMBL" id="TFK45462.1"/>
    </source>
</evidence>
<dbReference type="AlphaFoldDB" id="A0A5C3MJ73"/>